<organism evidence="1 2">
    <name type="scientific">Brucella ciceri</name>
    <dbReference type="NCBI Taxonomy" id="391287"/>
    <lineage>
        <taxon>Bacteria</taxon>
        <taxon>Pseudomonadati</taxon>
        <taxon>Pseudomonadota</taxon>
        <taxon>Alphaproteobacteria</taxon>
        <taxon>Hyphomicrobiales</taxon>
        <taxon>Brucellaceae</taxon>
        <taxon>Brucella/Ochrobactrum group</taxon>
        <taxon>Brucella</taxon>
    </lineage>
</organism>
<evidence type="ECO:0000313" key="1">
    <source>
        <dbReference type="EMBL" id="NKC28351.1"/>
    </source>
</evidence>
<dbReference type="EMBL" id="JAAVLR010000001">
    <property type="protein sequence ID" value="NKC28351.1"/>
    <property type="molecule type" value="Genomic_DNA"/>
</dbReference>
<reference evidence="1 2" key="1">
    <citation type="submission" date="2020-03" db="EMBL/GenBank/DDBJ databases">
        <title>Whole genome sequencing of clinical and environmental type strains of Ochrobactrum.</title>
        <authorList>
            <person name="Dharne M."/>
        </authorList>
    </citation>
    <scope>NUCLEOTIDE SEQUENCE [LARGE SCALE GENOMIC DNA]</scope>
    <source>
        <strain evidence="1 2">DSM 22292</strain>
    </source>
</reference>
<dbReference type="Proteomes" id="UP000568486">
    <property type="component" value="Unassembled WGS sequence"/>
</dbReference>
<sequence length="89" mass="10442">MHNSTRRKLRLQIQQLTTQYNSDTGLLKAELSALKNDIELLRKQADNSALPGKSLTDDELSLLRERLKAFQSSKSWRYTKPFRKIRSFF</sequence>
<proteinExistence type="predicted"/>
<comment type="caution">
    <text evidence="1">The sequence shown here is derived from an EMBL/GenBank/DDBJ whole genome shotgun (WGS) entry which is preliminary data.</text>
</comment>
<accession>A0ABX1DUH6</accession>
<name>A0ABX1DUH6_9HYPH</name>
<protein>
    <submittedName>
        <fullName evidence="1">Uncharacterized protein</fullName>
    </submittedName>
</protein>
<keyword evidence="2" id="KW-1185">Reference proteome</keyword>
<evidence type="ECO:0000313" key="2">
    <source>
        <dbReference type="Proteomes" id="UP000568486"/>
    </source>
</evidence>
<gene>
    <name evidence="1" type="ORF">HED52_10455</name>
</gene>